<evidence type="ECO:0000313" key="2">
    <source>
        <dbReference type="Proteomes" id="UP000297635"/>
    </source>
</evidence>
<dbReference type="Proteomes" id="UP000297635">
    <property type="component" value="Unassembled WGS sequence"/>
</dbReference>
<accession>A0A4Z0V6J6</accession>
<protein>
    <submittedName>
        <fullName evidence="1">DUF1896 family protein</fullName>
    </submittedName>
</protein>
<evidence type="ECO:0000313" key="1">
    <source>
        <dbReference type="EMBL" id="TGG36893.1"/>
    </source>
</evidence>
<comment type="caution">
    <text evidence="1">The sequence shown here is derived from an EMBL/GenBank/DDBJ whole genome shotgun (WGS) entry which is preliminary data.</text>
</comment>
<dbReference type="InterPro" id="IPR036297">
    <property type="entry name" value="PG0816-like_sf"/>
</dbReference>
<sequence>MQHTNLNMKIKNLPPYPSLDRYILCLLNYMEEHKFPKTPDYSEVDQQADRAIDAFCEARLNGKSVCAASETATQILFENIGESEYEVVEKILTENFSFTVDLTEDEWVDYWVNRILEDVPDLFDGCEFLSYGISAADIDIMNDEIIGRITNYFETLGFNGIQ</sequence>
<dbReference type="SUPFAM" id="SSF140753">
    <property type="entry name" value="PG0816-like"/>
    <property type="match status" value="1"/>
</dbReference>
<reference evidence="1 2" key="1">
    <citation type="submission" date="2019-02" db="EMBL/GenBank/DDBJ databases">
        <title>Isolation and identification of novel species under the genus Muribaculum.</title>
        <authorList>
            <person name="Miyake S."/>
            <person name="Ding Y."/>
            <person name="Low A."/>
            <person name="Soh M."/>
            <person name="Seedorf H."/>
        </authorList>
    </citation>
    <scope>NUCLEOTIDE SEQUENCE [LARGE SCALE GENOMIC DNA]</scope>
    <source>
        <strain evidence="1 2">TLL-A3</strain>
    </source>
</reference>
<dbReference type="RefSeq" id="WP_135472597.1">
    <property type="nucleotide sequence ID" value="NZ_SJSA01000002.1"/>
</dbReference>
<dbReference type="Gene3D" id="1.10.8.330">
    <property type="entry name" value="PG0816-like"/>
    <property type="match status" value="1"/>
</dbReference>
<name>A0A4Z0V6J6_9BACT</name>
<gene>
    <name evidence="1" type="ORF">EZ315_13785</name>
</gene>
<dbReference type="Pfam" id="PF08989">
    <property type="entry name" value="DUF1896"/>
    <property type="match status" value="1"/>
</dbReference>
<dbReference type="InterPro" id="IPR015082">
    <property type="entry name" value="DUF1896"/>
</dbReference>
<dbReference type="GeneID" id="82150862"/>
<proteinExistence type="predicted"/>
<keyword evidence="2" id="KW-1185">Reference proteome</keyword>
<dbReference type="AlphaFoldDB" id="A0A4Z0V6J6"/>
<dbReference type="EMBL" id="SJSA01000002">
    <property type="protein sequence ID" value="TGG36893.1"/>
    <property type="molecule type" value="Genomic_DNA"/>
</dbReference>
<organism evidence="1 2">
    <name type="scientific">Duncaniella freteri</name>
    <dbReference type="NCBI Taxonomy" id="2530391"/>
    <lineage>
        <taxon>Bacteria</taxon>
        <taxon>Pseudomonadati</taxon>
        <taxon>Bacteroidota</taxon>
        <taxon>Bacteroidia</taxon>
        <taxon>Bacteroidales</taxon>
        <taxon>Muribaculaceae</taxon>
        <taxon>Duncaniella</taxon>
    </lineage>
</organism>